<organism evidence="1 2">
    <name type="scientific">Pseudomonas chlororaphis</name>
    <dbReference type="NCBI Taxonomy" id="587753"/>
    <lineage>
        <taxon>Bacteria</taxon>
        <taxon>Pseudomonadati</taxon>
        <taxon>Pseudomonadota</taxon>
        <taxon>Gammaproteobacteria</taxon>
        <taxon>Pseudomonadales</taxon>
        <taxon>Pseudomonadaceae</taxon>
        <taxon>Pseudomonas</taxon>
    </lineage>
</organism>
<protein>
    <recommendedName>
        <fullName evidence="3">Transporter</fullName>
    </recommendedName>
</protein>
<comment type="caution">
    <text evidence="1">The sequence shown here is derived from an EMBL/GenBank/DDBJ whole genome shotgun (WGS) entry which is preliminary data.</text>
</comment>
<reference evidence="1 2" key="1">
    <citation type="submission" date="2019-09" db="EMBL/GenBank/DDBJ databases">
        <authorList>
            <person name="Vacheron J."/>
            <person name="Dubost A."/>
            <person name="Prigent-Combaret C."/>
            <person name="Muller D."/>
        </authorList>
    </citation>
    <scope>NUCLEOTIDE SEQUENCE [LARGE SCALE GENOMIC DNA]</scope>
    <source>
        <strain evidence="1 2">JV497</strain>
    </source>
</reference>
<dbReference type="Pfam" id="PF13557">
    <property type="entry name" value="Phenol_MetA_deg"/>
    <property type="match status" value="1"/>
</dbReference>
<dbReference type="AlphaFoldDB" id="A0AB34C5W0"/>
<dbReference type="InterPro" id="IPR025737">
    <property type="entry name" value="FApF"/>
</dbReference>
<evidence type="ECO:0008006" key="3">
    <source>
        <dbReference type="Google" id="ProtNLM"/>
    </source>
</evidence>
<dbReference type="Proteomes" id="UP000323924">
    <property type="component" value="Unassembled WGS sequence"/>
</dbReference>
<dbReference type="EMBL" id="VWPC01000010">
    <property type="protein sequence ID" value="KAA5842470.1"/>
    <property type="molecule type" value="Genomic_DNA"/>
</dbReference>
<proteinExistence type="predicted"/>
<evidence type="ECO:0000313" key="2">
    <source>
        <dbReference type="Proteomes" id="UP000323924"/>
    </source>
</evidence>
<accession>A0AB34C5W0</accession>
<name>A0AB34C5W0_9PSED</name>
<gene>
    <name evidence="1" type="ORF">F2A38_12465</name>
</gene>
<sequence>MSNSKTNLINELLCRIRIMTRSYPVVASGTVLACALSMAPLTALCHERLSDTSQIAWFNFGGGILPKAGDSVIAIGFVNNRFKKIAGNDGDMKKPLKDVDVNVYGGVLTALHMTEQKLFGADYGFKISAPYLDVDSQSTVGNHTASASYSDFLNVTVSPLILQWRDPTFRFSQNFQLSFGVPIGTYDNKTTANSGWDNYSIEPEYSATFITKDGYEFSNRLAVRYNFRNRAEGIYENGTITGRYKNGTTAAWNFALGKHFGAFTVGVSGYALSQLTDDEIDSERSGNDGRRARSYGVGPSLLYRDLKSQTSPIVSAKFYYDFGAKNRSEGQTASVAIVFPF</sequence>
<evidence type="ECO:0000313" key="1">
    <source>
        <dbReference type="EMBL" id="KAA5842470.1"/>
    </source>
</evidence>
<dbReference type="PROSITE" id="PS51257">
    <property type="entry name" value="PROKAR_LIPOPROTEIN"/>
    <property type="match status" value="1"/>
</dbReference>